<evidence type="ECO:0000313" key="7">
    <source>
        <dbReference type="EMBL" id="OBR81928.1"/>
    </source>
</evidence>
<dbReference type="Proteomes" id="UP000078595">
    <property type="component" value="Chromosome 10"/>
</dbReference>
<evidence type="ECO:0000313" key="9">
    <source>
        <dbReference type="Proteomes" id="UP000078595"/>
    </source>
</evidence>
<dbReference type="Pfam" id="PF11698">
    <property type="entry name" value="V-ATPase_H_C"/>
    <property type="match status" value="1"/>
</dbReference>
<dbReference type="InterPro" id="IPR038497">
    <property type="entry name" value="ATPase_V1-cplx_hsu_C_sf"/>
</dbReference>
<sequence length="445" mass="49990">MTAAVAPIPPPFFSPYLDDQCNKINSKLVPWEGYQRAKLLSADELSLLKSLNKLPQGQRSTVFATQGAQYAKLYIDLLRKLQRVDTVQAVLVSINDMLQTDSSTISLYHNLSSAENPEDPYGPLVKCLSMEEEFAVLGSLRILALLISTDPNPFPQTLVSTLLGSLQTLLNGTRQPLWEVAAQVLSAVLGRKQFRQAVWEEENCISGLIKSLKSNPNPQAQYWAITSLWQLSFERSAAEGLDKKYDIVAVLTNVAKAAVKEKVQRVVVATLRNLLAIAPSQNLPSMFVAKLLPFVVSLQSRKWSDEEIVEDLEYLKDELQSRLEGLSTYDEYISELESGHLVWSPAHETEDFWKENGFRIGQESDGKAIRRLVELLTTSRDPIVLAVALHDIGQFVKWGGDKSKRTIDNFNGKTKVMELMGHENADVRYQALMTVQRLMSQHWTK</sequence>
<dbReference type="GO" id="GO:0000221">
    <property type="term" value="C:vacuolar proton-transporting V-type ATPase, V1 domain"/>
    <property type="evidence" value="ECO:0007669"/>
    <property type="project" value="UniProtKB-UniRule"/>
</dbReference>
<dbReference type="Gene3D" id="1.25.10.10">
    <property type="entry name" value="Leucine-rich Repeat Variant"/>
    <property type="match status" value="1"/>
</dbReference>
<feature type="domain" description="ATPase V1 complex subunit H C-terminal" evidence="6">
    <location>
        <begin position="326"/>
        <end position="443"/>
    </location>
</feature>
<comment type="similarity">
    <text evidence="1 5">Belongs to the V-ATPase H subunit family.</text>
</comment>
<protein>
    <recommendedName>
        <fullName evidence="5">V-type proton ATPase subunit H</fullName>
    </recommendedName>
</protein>
<dbReference type="SUPFAM" id="SSF48371">
    <property type="entry name" value="ARM repeat"/>
    <property type="match status" value="1"/>
</dbReference>
<dbReference type="PIRSF" id="PIRSF032184">
    <property type="entry name" value="ATPase_V1_H"/>
    <property type="match status" value="1"/>
</dbReference>
<dbReference type="AlphaFoldDB" id="A0A1A5ZVU0"/>
<dbReference type="GO" id="GO:0000329">
    <property type="term" value="C:fungal-type vacuole membrane"/>
    <property type="evidence" value="ECO:0007669"/>
    <property type="project" value="TreeGrafter"/>
</dbReference>
<dbReference type="InterPro" id="IPR016024">
    <property type="entry name" value="ARM-type_fold"/>
</dbReference>
<accession>A0A1A5ZVU0</accession>
<name>A0A1A5ZVU0_9TREE</name>
<dbReference type="RefSeq" id="XP_018259770.1">
    <property type="nucleotide sequence ID" value="XM_018411102.1"/>
</dbReference>
<evidence type="ECO:0000256" key="5">
    <source>
        <dbReference type="PIRNR" id="PIRNR032184"/>
    </source>
</evidence>
<evidence type="ECO:0000256" key="1">
    <source>
        <dbReference type="ARBA" id="ARBA00008613"/>
    </source>
</evidence>
<organism evidence="7">
    <name type="scientific">Kwoniella dejecticola CBS 10117</name>
    <dbReference type="NCBI Taxonomy" id="1296121"/>
    <lineage>
        <taxon>Eukaryota</taxon>
        <taxon>Fungi</taxon>
        <taxon>Dikarya</taxon>
        <taxon>Basidiomycota</taxon>
        <taxon>Agaricomycotina</taxon>
        <taxon>Tremellomycetes</taxon>
        <taxon>Tremellales</taxon>
        <taxon>Cryptococcaceae</taxon>
        <taxon>Kwoniella</taxon>
    </lineage>
</organism>
<keyword evidence="3 5" id="KW-0375">Hydrogen ion transport</keyword>
<evidence type="ECO:0000256" key="4">
    <source>
        <dbReference type="ARBA" id="ARBA00023065"/>
    </source>
</evidence>
<dbReference type="GeneID" id="28971537"/>
<evidence type="ECO:0000313" key="8">
    <source>
        <dbReference type="EMBL" id="WWC65220.1"/>
    </source>
</evidence>
<gene>
    <name evidence="7" type="ORF">I303_07838</name>
    <name evidence="8" type="ORF">I303_107834</name>
</gene>
<evidence type="ECO:0000256" key="2">
    <source>
        <dbReference type="ARBA" id="ARBA00022448"/>
    </source>
</evidence>
<comment type="subunit">
    <text evidence="5">V-ATPase is a heteromultimeric enzyme made up of two complexes: the ATP-hydrolytic V1 complex and the proton translocation V0 complex.</text>
</comment>
<reference evidence="8" key="2">
    <citation type="submission" date="2013-07" db="EMBL/GenBank/DDBJ databases">
        <authorList>
            <consortium name="The Broad Institute Genome Sequencing Platform"/>
            <person name="Cuomo C."/>
            <person name="Litvintseva A."/>
            <person name="Chen Y."/>
            <person name="Heitman J."/>
            <person name="Sun S."/>
            <person name="Springer D."/>
            <person name="Dromer F."/>
            <person name="Young S.K."/>
            <person name="Zeng Q."/>
            <person name="Gargeya S."/>
            <person name="Fitzgerald M."/>
            <person name="Abouelleil A."/>
            <person name="Alvarado L."/>
            <person name="Berlin A.M."/>
            <person name="Chapman S.B."/>
            <person name="Dewar J."/>
            <person name="Goldberg J."/>
            <person name="Griggs A."/>
            <person name="Gujja S."/>
            <person name="Hansen M."/>
            <person name="Howarth C."/>
            <person name="Imamovic A."/>
            <person name="Larimer J."/>
            <person name="McCowan C."/>
            <person name="Murphy C."/>
            <person name="Pearson M."/>
            <person name="Priest M."/>
            <person name="Roberts A."/>
            <person name="Saif S."/>
            <person name="Shea T."/>
            <person name="Sykes S."/>
            <person name="Wortman J."/>
            <person name="Nusbaum C."/>
            <person name="Birren B."/>
        </authorList>
    </citation>
    <scope>NUCLEOTIDE SEQUENCE</scope>
    <source>
        <strain evidence="8">CBS 10117</strain>
    </source>
</reference>
<evidence type="ECO:0000259" key="6">
    <source>
        <dbReference type="Pfam" id="PF11698"/>
    </source>
</evidence>
<dbReference type="Gene3D" id="1.25.40.150">
    <property type="entry name" value="V-type ATPase, subunit H, C-terminal domain"/>
    <property type="match status" value="1"/>
</dbReference>
<dbReference type="InterPro" id="IPR011989">
    <property type="entry name" value="ARM-like"/>
</dbReference>
<dbReference type="EMBL" id="KI894036">
    <property type="protein sequence ID" value="OBR81928.1"/>
    <property type="molecule type" value="Genomic_DNA"/>
</dbReference>
<dbReference type="PANTHER" id="PTHR10698:SF0">
    <property type="entry name" value="V-TYPE PROTON ATPASE SUBUNIT H"/>
    <property type="match status" value="1"/>
</dbReference>
<dbReference type="PANTHER" id="PTHR10698">
    <property type="entry name" value="V-TYPE PROTON ATPASE SUBUNIT H"/>
    <property type="match status" value="1"/>
</dbReference>
<dbReference type="KEGG" id="kdj:28971537"/>
<evidence type="ECO:0000256" key="3">
    <source>
        <dbReference type="ARBA" id="ARBA00022781"/>
    </source>
</evidence>
<dbReference type="GO" id="GO:0046961">
    <property type="term" value="F:proton-transporting ATPase activity, rotational mechanism"/>
    <property type="evidence" value="ECO:0007669"/>
    <property type="project" value="UniProtKB-UniRule"/>
</dbReference>
<keyword evidence="9" id="KW-1185">Reference proteome</keyword>
<dbReference type="EMBL" id="CP144539">
    <property type="protein sequence ID" value="WWC65220.1"/>
    <property type="molecule type" value="Genomic_DNA"/>
</dbReference>
<reference evidence="7" key="1">
    <citation type="submission" date="2013-07" db="EMBL/GenBank/DDBJ databases">
        <title>The Genome Sequence of Cryptococcus dejecticola CBS10117.</title>
        <authorList>
            <consortium name="The Broad Institute Genome Sequencing Platform"/>
            <person name="Cuomo C."/>
            <person name="Litvintseva A."/>
            <person name="Chen Y."/>
            <person name="Heitman J."/>
            <person name="Sun S."/>
            <person name="Springer D."/>
            <person name="Dromer F."/>
            <person name="Young S.K."/>
            <person name="Zeng Q."/>
            <person name="Gargeya S."/>
            <person name="Fitzgerald M."/>
            <person name="Abouelleil A."/>
            <person name="Alvarado L."/>
            <person name="Berlin A.M."/>
            <person name="Chapman S.B."/>
            <person name="Dewar J."/>
            <person name="Goldberg J."/>
            <person name="Griggs A."/>
            <person name="Gujja S."/>
            <person name="Hansen M."/>
            <person name="Howarth C."/>
            <person name="Imamovic A."/>
            <person name="Larimer J."/>
            <person name="McCowan C."/>
            <person name="Murphy C."/>
            <person name="Pearson M."/>
            <person name="Priest M."/>
            <person name="Roberts A."/>
            <person name="Saif S."/>
            <person name="Shea T."/>
            <person name="Sykes S."/>
            <person name="Wortman J."/>
            <person name="Nusbaum C."/>
            <person name="Birren B."/>
        </authorList>
    </citation>
    <scope>NUCLEOTIDE SEQUENCE [LARGE SCALE GENOMIC DNA]</scope>
    <source>
        <strain evidence="7">CBS 10117</strain>
    </source>
</reference>
<reference evidence="8" key="3">
    <citation type="submission" date="2024-02" db="EMBL/GenBank/DDBJ databases">
        <title>Comparative genomics of Cryptococcus and Kwoniella reveals pathogenesis evolution and contrasting modes of karyotype evolution via chromosome fusion or intercentromeric recombination.</title>
        <authorList>
            <person name="Coelho M.A."/>
            <person name="David-Palma M."/>
            <person name="Shea T."/>
            <person name="Bowers K."/>
            <person name="McGinley-Smith S."/>
            <person name="Mohammad A.W."/>
            <person name="Gnirke A."/>
            <person name="Yurkov A.M."/>
            <person name="Nowrousian M."/>
            <person name="Sun S."/>
            <person name="Cuomo C.A."/>
            <person name="Heitman J."/>
        </authorList>
    </citation>
    <scope>NUCLEOTIDE SEQUENCE</scope>
    <source>
        <strain evidence="8">CBS 10117</strain>
    </source>
</reference>
<dbReference type="STRING" id="1296121.A0A1A5ZVU0"/>
<dbReference type="Pfam" id="PF03224">
    <property type="entry name" value="V-ATPase_H_N"/>
    <property type="match status" value="1"/>
</dbReference>
<comment type="function">
    <text evidence="5">Subunit of the V1 complex of vacuolar(H+)-ATPase (V-ATPase), a multisubunit enzyme composed of a peripheral complex (V1) that hydrolyzes ATP and a membrane integral complex (V0) that translocates protons. V-ATPase is responsible for acidifying and maintaining the pH of intracellular compartments.</text>
</comment>
<dbReference type="VEuPathDB" id="FungiDB:I303_07838"/>
<dbReference type="OrthoDB" id="10263554at2759"/>
<keyword evidence="4 5" id="KW-0406">Ion transport</keyword>
<dbReference type="InterPro" id="IPR004908">
    <property type="entry name" value="ATPase_V1-cplx_hsu"/>
</dbReference>
<proteinExistence type="inferred from homology"/>
<dbReference type="InterPro" id="IPR011987">
    <property type="entry name" value="ATPase_V1-cplx_hsu_C"/>
</dbReference>
<keyword evidence="2 5" id="KW-0813">Transport</keyword>